<feature type="domain" description="VWFA" evidence="2">
    <location>
        <begin position="210"/>
        <end position="466"/>
    </location>
</feature>
<dbReference type="Gene3D" id="3.30.450.20">
    <property type="entry name" value="PAS domain"/>
    <property type="match status" value="2"/>
</dbReference>
<dbReference type="OrthoDB" id="6365798at2759"/>
<dbReference type="InterPro" id="IPR036465">
    <property type="entry name" value="vWFA_dom_sf"/>
</dbReference>
<dbReference type="EMBL" id="CAIIXF020000005">
    <property type="protein sequence ID" value="CAH1782870.1"/>
    <property type="molecule type" value="Genomic_DNA"/>
</dbReference>
<feature type="non-terminal residue" evidence="3">
    <location>
        <position position="1"/>
    </location>
</feature>
<feature type="signal peptide" evidence="1">
    <location>
        <begin position="1"/>
        <end position="22"/>
    </location>
</feature>
<dbReference type="Proteomes" id="UP000749559">
    <property type="component" value="Unassembled WGS sequence"/>
</dbReference>
<evidence type="ECO:0000256" key="1">
    <source>
        <dbReference type="SAM" id="SignalP"/>
    </source>
</evidence>
<dbReference type="SUPFAM" id="SSF53300">
    <property type="entry name" value="vWA-like"/>
    <property type="match status" value="1"/>
</dbReference>
<evidence type="ECO:0000313" key="4">
    <source>
        <dbReference type="Proteomes" id="UP000749559"/>
    </source>
</evidence>
<accession>A0A8S4NRZ5</accession>
<comment type="caution">
    <text evidence="3">The sequence shown here is derived from an EMBL/GenBank/DDBJ whole genome shotgun (WGS) entry which is preliminary data.</text>
</comment>
<dbReference type="AlphaFoldDB" id="A0A8S4NRZ5"/>
<keyword evidence="4" id="KW-1185">Reference proteome</keyword>
<dbReference type="GO" id="GO:0005891">
    <property type="term" value="C:voltage-gated calcium channel complex"/>
    <property type="evidence" value="ECO:0007669"/>
    <property type="project" value="TreeGrafter"/>
</dbReference>
<dbReference type="PANTHER" id="PTHR10166:SF66">
    <property type="entry name" value="VWFA AND CACHE DOMAIN-CONTAINING PROTEIN CG16868"/>
    <property type="match status" value="1"/>
</dbReference>
<gene>
    <name evidence="3" type="ORF">OFUS_LOCUS9271</name>
</gene>
<feature type="chain" id="PRO_5035763314" description="VWFA domain-containing protein" evidence="1">
    <location>
        <begin position="23"/>
        <end position="991"/>
    </location>
</feature>
<reference evidence="3" key="1">
    <citation type="submission" date="2022-03" db="EMBL/GenBank/DDBJ databases">
        <authorList>
            <person name="Martin C."/>
        </authorList>
    </citation>
    <scope>NUCLEOTIDE SEQUENCE</scope>
</reference>
<dbReference type="InterPro" id="IPR002035">
    <property type="entry name" value="VWF_A"/>
</dbReference>
<dbReference type="SMART" id="SM00327">
    <property type="entry name" value="VWA"/>
    <property type="match status" value="1"/>
</dbReference>
<dbReference type="PANTHER" id="PTHR10166">
    <property type="entry name" value="VOLTAGE-DEPENDENT CALCIUM CHANNEL SUBUNIT ALPHA-2/DELTA-RELATED"/>
    <property type="match status" value="1"/>
</dbReference>
<dbReference type="GO" id="GO:0005245">
    <property type="term" value="F:voltage-gated calcium channel activity"/>
    <property type="evidence" value="ECO:0007669"/>
    <property type="project" value="TreeGrafter"/>
</dbReference>
<evidence type="ECO:0000313" key="3">
    <source>
        <dbReference type="EMBL" id="CAH1782870.1"/>
    </source>
</evidence>
<keyword evidence="1" id="KW-0732">Signal</keyword>
<dbReference type="InterPro" id="IPR029151">
    <property type="entry name" value="Sensor-like_sf"/>
</dbReference>
<protein>
    <recommendedName>
        <fullName evidence="2">VWFA domain-containing protein</fullName>
    </recommendedName>
</protein>
<sequence>MDSVFSFAIVLILTSLLRERNTGVNSAILNAKEFTSDLEKVTSEFDFMQKYLDEDVTFLEKTVSTRNLPELVGSLKKKFEQFIGAVRQLGKAIEDDYENFGSNKWIEQCCDFKSDVRDYRFKTEVDLTNVCVKVSDLSPENHAREHITSKVVEVMRENSRNLRDLRWQYFGTEQGIFTQYPASHSGESCNGFDNRFRPWYVEAATPEPKDVVIVLDKSKSMNDPISTFSKYKFNSCGQKGRKNYIRHIEPFRSSEYLFSFWKCHTSFNVDSDGYLSSLHLYIFIFIQFYIKHCFQKIGIVEFSTKASVAMGDIERTPTCFKEQLAYAIPQNKEILKRNVDKITVDENTNYTAAIETAFNLLLDSIDLDGNEARDKVILFLTDGTPTDPNTTTIFEAIMNGNTKLKNKVVILTYGIGSVIAKDESTQQILTAMANQTMRDETHGKVREGTFTVVEDASNLRQTMSSYYQYFSRSTYDSPIIATPYVDALGLGLVTSICLPVHHKGIIKGVACVDMTMSDLLTDITYFSDGDQAYAFMIDNKGRTIVHPSLPRPSVVKNDILFVPISNLERTAAKEGIIEEMKRGTSGKRIIESGRVFPRGASSMEGVYEVKMEKAEYSWERIERTNFTICVVIPVNGTVFSIANNDVVSGFVYHRTDLIQDPKMCRQYDSIVTKDMPSTFLAAKAFTNPIRFVTFPETKSTVDKIIEYMEGKNEEPFDTLKENIRSIVSVLDGIDSFWISQDDESTIRRYIATSHGIIITKPGVTREQTYDPTEQPWYLRALANRKQLTISFPHKDKHNKGYEITLSKSLSVGRQHLISDPVFGVAGIDFSIRQFYNFIIKRYPKCDEERYSCFIMDNSGFIVMHRDFVNCSNKDQQIEGLHVTIKEPEIAKHLIKNYHMSRRACINFEKLKDYRTWIVDFISAEMIRSKSFELYKLRDTNAFLGVKLSTDETTGSDDTEDAQSSCACSKGNIYTSTNYECQHEDETADKCE</sequence>
<organism evidence="3 4">
    <name type="scientific">Owenia fusiformis</name>
    <name type="common">Polychaete worm</name>
    <dbReference type="NCBI Taxonomy" id="6347"/>
    <lineage>
        <taxon>Eukaryota</taxon>
        <taxon>Metazoa</taxon>
        <taxon>Spiralia</taxon>
        <taxon>Lophotrochozoa</taxon>
        <taxon>Annelida</taxon>
        <taxon>Polychaeta</taxon>
        <taxon>Sedentaria</taxon>
        <taxon>Canalipalpata</taxon>
        <taxon>Sabellida</taxon>
        <taxon>Oweniida</taxon>
        <taxon>Oweniidae</taxon>
        <taxon>Owenia</taxon>
    </lineage>
</organism>
<dbReference type="Gene3D" id="3.40.50.410">
    <property type="entry name" value="von Willebrand factor, type A domain"/>
    <property type="match status" value="1"/>
</dbReference>
<name>A0A8S4NRZ5_OWEFU</name>
<dbReference type="SUPFAM" id="SSF103190">
    <property type="entry name" value="Sensory domain-like"/>
    <property type="match status" value="1"/>
</dbReference>
<proteinExistence type="predicted"/>
<dbReference type="PROSITE" id="PS50234">
    <property type="entry name" value="VWFA"/>
    <property type="match status" value="1"/>
</dbReference>
<evidence type="ECO:0000259" key="2">
    <source>
        <dbReference type="PROSITE" id="PS50234"/>
    </source>
</evidence>
<dbReference type="InterPro" id="IPR051173">
    <property type="entry name" value="Ca_channel_alpha-2/delta"/>
</dbReference>